<organism evidence="1 2">
    <name type="scientific">Lentzea cavernae</name>
    <dbReference type="NCBI Taxonomy" id="2020703"/>
    <lineage>
        <taxon>Bacteria</taxon>
        <taxon>Bacillati</taxon>
        <taxon>Actinomycetota</taxon>
        <taxon>Actinomycetes</taxon>
        <taxon>Pseudonocardiales</taxon>
        <taxon>Pseudonocardiaceae</taxon>
        <taxon>Lentzea</taxon>
    </lineage>
</organism>
<keyword evidence="2" id="KW-1185">Reference proteome</keyword>
<name>A0ABQ3MTQ8_9PSEU</name>
<evidence type="ECO:0000313" key="2">
    <source>
        <dbReference type="Proteomes" id="UP000605568"/>
    </source>
</evidence>
<sequence>MKAAGNVTVTMLPFGGAVLVNGTTLAVAECTDAEAEVIALVLGGEPVPDRAAPFVAQLVEAGWFVASDREV</sequence>
<reference evidence="2" key="1">
    <citation type="journal article" date="2019" name="Int. J. Syst. Evol. Microbiol.">
        <title>The Global Catalogue of Microorganisms (GCM) 10K type strain sequencing project: providing services to taxonomists for standard genome sequencing and annotation.</title>
        <authorList>
            <consortium name="The Broad Institute Genomics Platform"/>
            <consortium name="The Broad Institute Genome Sequencing Center for Infectious Disease"/>
            <person name="Wu L."/>
            <person name="Ma J."/>
        </authorList>
    </citation>
    <scope>NUCLEOTIDE SEQUENCE [LARGE SCALE GENOMIC DNA]</scope>
    <source>
        <strain evidence="2">CGMCC 4.7367</strain>
    </source>
</reference>
<accession>A0ABQ3MTQ8</accession>
<dbReference type="Proteomes" id="UP000605568">
    <property type="component" value="Unassembled WGS sequence"/>
</dbReference>
<dbReference type="EMBL" id="BNAR01000025">
    <property type="protein sequence ID" value="GHH61300.1"/>
    <property type="molecule type" value="Genomic_DNA"/>
</dbReference>
<evidence type="ECO:0000313" key="1">
    <source>
        <dbReference type="EMBL" id="GHH61300.1"/>
    </source>
</evidence>
<dbReference type="NCBIfam" id="NF038044">
    <property type="entry name" value="act_def_assoc_B"/>
    <property type="match status" value="1"/>
</dbReference>
<proteinExistence type="predicted"/>
<evidence type="ECO:0008006" key="3">
    <source>
        <dbReference type="Google" id="ProtNLM"/>
    </source>
</evidence>
<protein>
    <recommendedName>
        <fullName evidence="3">Coenzyme PQQ synthesis protein D (PqqD)</fullName>
    </recommendedName>
</protein>
<comment type="caution">
    <text evidence="1">The sequence shown here is derived from an EMBL/GenBank/DDBJ whole genome shotgun (WGS) entry which is preliminary data.</text>
</comment>
<gene>
    <name evidence="1" type="ORF">GCM10017774_87050</name>
</gene>